<dbReference type="SMART" id="SM00407">
    <property type="entry name" value="IGc1"/>
    <property type="match status" value="1"/>
</dbReference>
<keyword evidence="1" id="KW-0732">Signal</keyword>
<accession>A0A8D2IVF9</accession>
<reference evidence="3" key="1">
    <citation type="submission" date="2025-08" db="UniProtKB">
        <authorList>
            <consortium name="Ensembl"/>
        </authorList>
    </citation>
    <scope>IDENTIFICATION</scope>
</reference>
<dbReference type="AlphaFoldDB" id="A0A8D2IVF9"/>
<feature type="signal peptide" evidence="1">
    <location>
        <begin position="1"/>
        <end position="29"/>
    </location>
</feature>
<dbReference type="PANTHER" id="PTHR19944:SF99">
    <property type="entry name" value="HLA CLASS II HISTOCOMPATIBILITY ANTIGEN, DRB1 BETA CHAIN"/>
    <property type="match status" value="1"/>
</dbReference>
<reference evidence="3" key="2">
    <citation type="submission" date="2025-09" db="UniProtKB">
        <authorList>
            <consortium name="Ensembl"/>
        </authorList>
    </citation>
    <scope>IDENTIFICATION</scope>
</reference>
<dbReference type="Ensembl" id="ENSVKKT00000003211.1">
    <property type="protein sequence ID" value="ENSVKKP00000003122.1"/>
    <property type="gene ID" value="ENSVKKG00000002415.1"/>
</dbReference>
<dbReference type="Gene3D" id="2.60.40.10">
    <property type="entry name" value="Immunoglobulins"/>
    <property type="match status" value="1"/>
</dbReference>
<dbReference type="SUPFAM" id="SSF48726">
    <property type="entry name" value="Immunoglobulin"/>
    <property type="match status" value="1"/>
</dbReference>
<evidence type="ECO:0000313" key="3">
    <source>
        <dbReference type="Ensembl" id="ENSVKKP00000003122.1"/>
    </source>
</evidence>
<dbReference type="InterPro" id="IPR013783">
    <property type="entry name" value="Ig-like_fold"/>
</dbReference>
<feature type="domain" description="Ig-like" evidence="2">
    <location>
        <begin position="117"/>
        <end position="198"/>
    </location>
</feature>
<dbReference type="PROSITE" id="PS00290">
    <property type="entry name" value="IG_MHC"/>
    <property type="match status" value="1"/>
</dbReference>
<dbReference type="InterPro" id="IPR007110">
    <property type="entry name" value="Ig-like_dom"/>
</dbReference>
<dbReference type="PANTHER" id="PTHR19944">
    <property type="entry name" value="MHC CLASS II-RELATED"/>
    <property type="match status" value="1"/>
</dbReference>
<dbReference type="InterPro" id="IPR036179">
    <property type="entry name" value="Ig-like_dom_sf"/>
</dbReference>
<keyword evidence="4" id="KW-1185">Reference proteome</keyword>
<dbReference type="Proteomes" id="UP000694545">
    <property type="component" value="Unplaced"/>
</dbReference>
<evidence type="ECO:0000259" key="2">
    <source>
        <dbReference type="PROSITE" id="PS50835"/>
    </source>
</evidence>
<dbReference type="InterPro" id="IPR050160">
    <property type="entry name" value="MHC/Immunoglobulin"/>
</dbReference>
<sequence>MPTASITPSSHLIICSPLLLLLSVVPSTGLFSRESVLLIRWPKYLSFFFRIWPSKEQSGLISSRNEWFDFFTVQGTLRSLLQHHNSKAVLLFFPVPLHSSSLRSRPPLMSHTSPSSPPVQPMVTISPTKDDPLSPLTLLLCTAASFYPWEIEIRWLKKGRRVTEGSSTGRSLMLEDTPRCGDVYTCMVEHASLETPITVLWGWPLSPFPLWVAPVHCVCLWLDWGKERRGLRRLGEGWPLWREQPRLVGG</sequence>
<feature type="chain" id="PRO_5034862954" description="Ig-like domain-containing protein" evidence="1">
    <location>
        <begin position="30"/>
        <end position="250"/>
    </location>
</feature>
<evidence type="ECO:0000313" key="4">
    <source>
        <dbReference type="Proteomes" id="UP000694545"/>
    </source>
</evidence>
<evidence type="ECO:0000256" key="1">
    <source>
        <dbReference type="SAM" id="SignalP"/>
    </source>
</evidence>
<dbReference type="PROSITE" id="PS50835">
    <property type="entry name" value="IG_LIKE"/>
    <property type="match status" value="1"/>
</dbReference>
<dbReference type="Pfam" id="PF07654">
    <property type="entry name" value="C1-set"/>
    <property type="match status" value="1"/>
</dbReference>
<protein>
    <recommendedName>
        <fullName evidence="2">Ig-like domain-containing protein</fullName>
    </recommendedName>
</protein>
<proteinExistence type="predicted"/>
<dbReference type="InterPro" id="IPR003597">
    <property type="entry name" value="Ig_C1-set"/>
</dbReference>
<organism evidence="3 4">
    <name type="scientific">Varanus komodoensis</name>
    <name type="common">Komodo dragon</name>
    <dbReference type="NCBI Taxonomy" id="61221"/>
    <lineage>
        <taxon>Eukaryota</taxon>
        <taxon>Metazoa</taxon>
        <taxon>Chordata</taxon>
        <taxon>Craniata</taxon>
        <taxon>Vertebrata</taxon>
        <taxon>Euteleostomi</taxon>
        <taxon>Lepidosauria</taxon>
        <taxon>Squamata</taxon>
        <taxon>Bifurcata</taxon>
        <taxon>Unidentata</taxon>
        <taxon>Episquamata</taxon>
        <taxon>Toxicofera</taxon>
        <taxon>Anguimorpha</taxon>
        <taxon>Paleoanguimorpha</taxon>
        <taxon>Varanoidea</taxon>
        <taxon>Varanidae</taxon>
        <taxon>Varanus</taxon>
    </lineage>
</organism>
<dbReference type="InterPro" id="IPR003006">
    <property type="entry name" value="Ig/MHC_CS"/>
</dbReference>
<name>A0A8D2IVF9_VARKO</name>